<feature type="domain" description="5'-3' exonuclease" evidence="12">
    <location>
        <begin position="3"/>
        <end position="264"/>
    </location>
</feature>
<keyword evidence="11" id="KW-0378">Hydrolase</keyword>
<keyword evidence="7 11" id="KW-0238">DNA-binding</keyword>
<comment type="similarity">
    <text evidence="1 11">Belongs to the DNA polymerase type-A family.</text>
</comment>
<dbReference type="Gene3D" id="3.30.420.10">
    <property type="entry name" value="Ribonuclease H-like superfamily/Ribonuclease H"/>
    <property type="match status" value="1"/>
</dbReference>
<dbReference type="NCBIfam" id="TIGR00593">
    <property type="entry name" value="pola"/>
    <property type="match status" value="1"/>
</dbReference>
<keyword evidence="11" id="KW-0269">Exonuclease</keyword>
<dbReference type="Pfam" id="PF02739">
    <property type="entry name" value="5_3_exonuc_N"/>
    <property type="match status" value="1"/>
</dbReference>
<dbReference type="GO" id="GO:0003887">
    <property type="term" value="F:DNA-directed DNA polymerase activity"/>
    <property type="evidence" value="ECO:0007669"/>
    <property type="project" value="UniProtKB-EC"/>
</dbReference>
<keyword evidence="5 11" id="KW-0227">DNA damage</keyword>
<dbReference type="PANTHER" id="PTHR10133:SF27">
    <property type="entry name" value="DNA POLYMERASE NU"/>
    <property type="match status" value="1"/>
</dbReference>
<dbReference type="Pfam" id="PF01367">
    <property type="entry name" value="5_3_exonuc"/>
    <property type="match status" value="1"/>
</dbReference>
<evidence type="ECO:0000256" key="10">
    <source>
        <dbReference type="NCBIfam" id="TIGR00593"/>
    </source>
</evidence>
<dbReference type="InterPro" id="IPR002298">
    <property type="entry name" value="DNA_polymerase_A"/>
</dbReference>
<dbReference type="InterPro" id="IPR012337">
    <property type="entry name" value="RNaseH-like_sf"/>
</dbReference>
<evidence type="ECO:0000256" key="2">
    <source>
        <dbReference type="ARBA" id="ARBA00022679"/>
    </source>
</evidence>
<evidence type="ECO:0000256" key="5">
    <source>
        <dbReference type="ARBA" id="ARBA00022763"/>
    </source>
</evidence>
<keyword evidence="15" id="KW-1185">Reference proteome</keyword>
<evidence type="ECO:0000259" key="13">
    <source>
        <dbReference type="SMART" id="SM00482"/>
    </source>
</evidence>
<feature type="domain" description="DNA-directed DNA polymerase family A palm" evidence="13">
    <location>
        <begin position="653"/>
        <end position="859"/>
    </location>
</feature>
<evidence type="ECO:0000256" key="9">
    <source>
        <dbReference type="ARBA" id="ARBA00049244"/>
    </source>
</evidence>
<keyword evidence="8 11" id="KW-0234">DNA repair</keyword>
<evidence type="ECO:0000256" key="1">
    <source>
        <dbReference type="ARBA" id="ARBA00007705"/>
    </source>
</evidence>
<dbReference type="CDD" id="cd06140">
    <property type="entry name" value="DNA_polA_I_Bacillus_like_exo"/>
    <property type="match status" value="1"/>
</dbReference>
<dbReference type="InterPro" id="IPR001098">
    <property type="entry name" value="DNA-dir_DNA_pol_A_palm_dom"/>
</dbReference>
<evidence type="ECO:0000259" key="12">
    <source>
        <dbReference type="SMART" id="SM00475"/>
    </source>
</evidence>
<dbReference type="RefSeq" id="WP_186836873.1">
    <property type="nucleotide sequence ID" value="NZ_JACOPD010000005.1"/>
</dbReference>
<dbReference type="SUPFAM" id="SSF53098">
    <property type="entry name" value="Ribonuclease H-like"/>
    <property type="match status" value="1"/>
</dbReference>
<evidence type="ECO:0000256" key="4">
    <source>
        <dbReference type="ARBA" id="ARBA00022705"/>
    </source>
</evidence>
<keyword evidence="3 11" id="KW-0548">Nucleotidyltransferase</keyword>
<dbReference type="Pfam" id="PF22619">
    <property type="entry name" value="DNA_polI_exo1"/>
    <property type="match status" value="1"/>
</dbReference>
<dbReference type="SMART" id="SM00475">
    <property type="entry name" value="53EXOc"/>
    <property type="match status" value="1"/>
</dbReference>
<dbReference type="SMART" id="SM00482">
    <property type="entry name" value="POLAc"/>
    <property type="match status" value="1"/>
</dbReference>
<dbReference type="InterPro" id="IPR054690">
    <property type="entry name" value="DNA_polI_exonuclease"/>
</dbReference>
<evidence type="ECO:0000313" key="14">
    <source>
        <dbReference type="EMBL" id="MBC5680944.1"/>
    </source>
</evidence>
<evidence type="ECO:0000256" key="6">
    <source>
        <dbReference type="ARBA" id="ARBA00022932"/>
    </source>
</evidence>
<dbReference type="SMART" id="SM00279">
    <property type="entry name" value="HhH2"/>
    <property type="match status" value="1"/>
</dbReference>
<keyword evidence="4 11" id="KW-0235">DNA replication</keyword>
<dbReference type="InterPro" id="IPR008918">
    <property type="entry name" value="HhH2"/>
</dbReference>
<evidence type="ECO:0000256" key="3">
    <source>
        <dbReference type="ARBA" id="ARBA00022695"/>
    </source>
</evidence>
<dbReference type="PROSITE" id="PS00447">
    <property type="entry name" value="DNA_POLYMERASE_A"/>
    <property type="match status" value="1"/>
</dbReference>
<dbReference type="PANTHER" id="PTHR10133">
    <property type="entry name" value="DNA POLYMERASE I"/>
    <property type="match status" value="1"/>
</dbReference>
<comment type="catalytic activity">
    <reaction evidence="9 11">
        <text>DNA(n) + a 2'-deoxyribonucleoside 5'-triphosphate = DNA(n+1) + diphosphate</text>
        <dbReference type="Rhea" id="RHEA:22508"/>
        <dbReference type="Rhea" id="RHEA-COMP:17339"/>
        <dbReference type="Rhea" id="RHEA-COMP:17340"/>
        <dbReference type="ChEBI" id="CHEBI:33019"/>
        <dbReference type="ChEBI" id="CHEBI:61560"/>
        <dbReference type="ChEBI" id="CHEBI:173112"/>
        <dbReference type="EC" id="2.7.7.7"/>
    </reaction>
</comment>
<dbReference type="CDD" id="cd09898">
    <property type="entry name" value="H3TH_53EXO"/>
    <property type="match status" value="1"/>
</dbReference>
<dbReference type="EC" id="2.7.7.7" evidence="10 11"/>
<dbReference type="Gene3D" id="3.40.50.1010">
    <property type="entry name" value="5'-nuclease"/>
    <property type="match status" value="1"/>
</dbReference>
<dbReference type="SUPFAM" id="SSF56672">
    <property type="entry name" value="DNA/RNA polymerases"/>
    <property type="match status" value="1"/>
</dbReference>
<gene>
    <name evidence="11 14" type="primary">polA</name>
    <name evidence="14" type="ORF">H8S01_08230</name>
</gene>
<evidence type="ECO:0000313" key="15">
    <source>
        <dbReference type="Proteomes" id="UP000628463"/>
    </source>
</evidence>
<sequence length="895" mass="101322">MSKKLILIDGHSILNRAFFGIPDLTNSEGIHTNAMYGFLNIMFKFIDEEKPDYITVAFDLSEPTFRHKAYEAYKGTRKPMAPELKQQVPLIKELLRTMNITVIEKAGYEADDIIGTIAKRSAAAGIDVSVISGDRDLLQLAEEKIQIRIPKTKKGVTEVENYYPEDVVALYGVTPLEFIDMKALMGDTSDNIPGAPGVGPKTASAIIQKYHSVDNVLAHLDELKPPKAQKSITENAEQVKMSRFLAEININVPLDYNIENAEIGDFYNPASYELFKKYNFKTMLKRFDKDMTAAPKADVLKDIVVIQELGDSENIIKKACEVINNGGNLGLSIIHEEKCIYGLGICLSEKETYFIIKQGFITDEYLKDAVQKLGVLSDTNKKRQIRVFDLKEILWAFEKDGNLRISQEAFVDVSIASYLLKPNDENYEPEQIALQYLNITFPSKSELFGKAGVQEMLMTKLDELAEYACESAYVSLFSADLILKELENENMTELFANIEMPLVFVLYDMQKEGVRVDKEGLKSYGEVLGNRIQVLEKEIYDEAGEEFNINSPKQLGIILFEKMNMPYKKKTKSGYSTAADVLDKLAPEYPFVKKILEYRQLAKLKSTYADGLAAYISEDGRIHGKFNQTITATGRISSTEPNLQNIPIRMELGRQIRKVFIPKEGCVFLDADYSQIELRIMAHMSKDEKLIEAYNMAEDIHRITASQVFGVPFDEVTDLQRRNAKAVNFGIIYGISSFGLSQDLSISRKEASDYIEQYFKTYPKIKGYIDSMVEDAKKTGYSLTMFNRRRPIPELKSSNFMQRSFGERVAMNAPIQGTAADIIKLAMIRVYDALKKGGYKSKLLLQIHDELLVETYPDEIEDVKKIIEDGMKNAVKLSVPLEIDMKQGNNWLEAH</sequence>
<proteinExistence type="inferred from homology"/>
<dbReference type="InterPro" id="IPR036397">
    <property type="entry name" value="RNaseH_sf"/>
</dbReference>
<dbReference type="InterPro" id="IPR002421">
    <property type="entry name" value="5-3_exonuclease"/>
</dbReference>
<protein>
    <recommendedName>
        <fullName evidence="10 11">DNA polymerase I</fullName>
        <ecNumber evidence="10 11">2.7.7.7</ecNumber>
    </recommendedName>
</protein>
<dbReference type="Gene3D" id="3.30.70.370">
    <property type="match status" value="1"/>
</dbReference>
<comment type="function">
    <text evidence="11">In addition to polymerase activity, this DNA polymerase exhibits 5'-3' exonuclease activity.</text>
</comment>
<name>A0ABR7G0G4_9FIRM</name>
<dbReference type="Proteomes" id="UP000628463">
    <property type="component" value="Unassembled WGS sequence"/>
</dbReference>
<dbReference type="Pfam" id="PF00476">
    <property type="entry name" value="DNA_pol_A"/>
    <property type="match status" value="1"/>
</dbReference>
<dbReference type="InterPro" id="IPR019760">
    <property type="entry name" value="DNA-dir_DNA_pol_A_CS"/>
</dbReference>
<evidence type="ECO:0000256" key="8">
    <source>
        <dbReference type="ARBA" id="ARBA00023204"/>
    </source>
</evidence>
<organism evidence="14 15">
    <name type="scientific">Lachnospira hominis</name>
    <name type="common">ex Liu et al. 2021</name>
    <dbReference type="NCBI Taxonomy" id="2763051"/>
    <lineage>
        <taxon>Bacteria</taxon>
        <taxon>Bacillati</taxon>
        <taxon>Bacillota</taxon>
        <taxon>Clostridia</taxon>
        <taxon>Lachnospirales</taxon>
        <taxon>Lachnospiraceae</taxon>
        <taxon>Lachnospira</taxon>
    </lineage>
</organism>
<keyword evidence="2 11" id="KW-0808">Transferase</keyword>
<evidence type="ECO:0000256" key="11">
    <source>
        <dbReference type="RuleBase" id="RU004460"/>
    </source>
</evidence>
<dbReference type="InterPro" id="IPR036279">
    <property type="entry name" value="5-3_exonuclease_C_sf"/>
</dbReference>
<dbReference type="InterPro" id="IPR043502">
    <property type="entry name" value="DNA/RNA_pol_sf"/>
</dbReference>
<dbReference type="NCBIfam" id="NF004397">
    <property type="entry name" value="PRK05755.1"/>
    <property type="match status" value="1"/>
</dbReference>
<dbReference type="InterPro" id="IPR029060">
    <property type="entry name" value="PIN-like_dom_sf"/>
</dbReference>
<dbReference type="CDD" id="cd08637">
    <property type="entry name" value="DNA_pol_A_pol_I_C"/>
    <property type="match status" value="1"/>
</dbReference>
<dbReference type="InterPro" id="IPR020045">
    <property type="entry name" value="DNA_polI_H3TH"/>
</dbReference>
<dbReference type="SUPFAM" id="SSF88723">
    <property type="entry name" value="PIN domain-like"/>
    <property type="match status" value="1"/>
</dbReference>
<comment type="subunit">
    <text evidence="11">Single-chain monomer with multiple functions.</text>
</comment>
<comment type="caution">
    <text evidence="14">The sequence shown here is derived from an EMBL/GenBank/DDBJ whole genome shotgun (WGS) entry which is preliminary data.</text>
</comment>
<keyword evidence="11" id="KW-0540">Nuclease</keyword>
<dbReference type="Gene3D" id="1.20.1060.10">
    <property type="entry name" value="Taq DNA Polymerase, Chain T, domain 4"/>
    <property type="match status" value="1"/>
</dbReference>
<dbReference type="SUPFAM" id="SSF47807">
    <property type="entry name" value="5' to 3' exonuclease, C-terminal subdomain"/>
    <property type="match status" value="1"/>
</dbReference>
<dbReference type="PRINTS" id="PR00868">
    <property type="entry name" value="DNAPOLI"/>
</dbReference>
<reference evidence="14 15" key="1">
    <citation type="submission" date="2020-08" db="EMBL/GenBank/DDBJ databases">
        <title>Genome public.</title>
        <authorList>
            <person name="Liu C."/>
            <person name="Sun Q."/>
        </authorList>
    </citation>
    <scope>NUCLEOTIDE SEQUENCE [LARGE SCALE GENOMIC DNA]</scope>
    <source>
        <strain evidence="14 15">NSJ-43</strain>
    </source>
</reference>
<evidence type="ECO:0000256" key="7">
    <source>
        <dbReference type="ARBA" id="ARBA00023125"/>
    </source>
</evidence>
<keyword evidence="6 11" id="KW-0239">DNA-directed DNA polymerase</keyword>
<dbReference type="EMBL" id="JACOPD010000005">
    <property type="protein sequence ID" value="MBC5680944.1"/>
    <property type="molecule type" value="Genomic_DNA"/>
</dbReference>
<dbReference type="CDD" id="cd09859">
    <property type="entry name" value="PIN_53EXO"/>
    <property type="match status" value="1"/>
</dbReference>
<dbReference type="Gene3D" id="1.10.150.20">
    <property type="entry name" value="5' to 3' exonuclease, C-terminal subdomain"/>
    <property type="match status" value="2"/>
</dbReference>
<dbReference type="InterPro" id="IPR018320">
    <property type="entry name" value="DNA_polymerase_1"/>
</dbReference>
<accession>A0ABR7G0G4</accession>
<dbReference type="InterPro" id="IPR020046">
    <property type="entry name" value="5-3_exonucl_a-hlix_arch_N"/>
</dbReference>